<keyword evidence="2" id="KW-0677">Repeat</keyword>
<keyword evidence="5" id="KW-0472">Membrane</keyword>
<dbReference type="InterPro" id="IPR036322">
    <property type="entry name" value="WD40_repeat_dom_sf"/>
</dbReference>
<keyword evidence="7" id="KW-1185">Reference proteome</keyword>
<dbReference type="PROSITE" id="PS50082">
    <property type="entry name" value="WD_REPEATS_2"/>
    <property type="match status" value="2"/>
</dbReference>
<accession>A0AAW1QER9</accession>
<dbReference type="InterPro" id="IPR015943">
    <property type="entry name" value="WD40/YVTN_repeat-like_dom_sf"/>
</dbReference>
<dbReference type="Proteomes" id="UP001489004">
    <property type="component" value="Unassembled WGS sequence"/>
</dbReference>
<dbReference type="SMART" id="SM00320">
    <property type="entry name" value="WD40"/>
    <property type="match status" value="3"/>
</dbReference>
<name>A0AAW1QER9_9CHLO</name>
<dbReference type="PROSITE" id="PS50294">
    <property type="entry name" value="WD_REPEATS_REGION"/>
    <property type="match status" value="2"/>
</dbReference>
<protein>
    <recommendedName>
        <fullName evidence="8">Transducin beta-like protein 2</fullName>
    </recommendedName>
</protein>
<dbReference type="Gene3D" id="2.130.10.10">
    <property type="entry name" value="YVTN repeat-like/Quinoprotein amine dehydrogenase"/>
    <property type="match status" value="2"/>
</dbReference>
<feature type="region of interest" description="Disordered" evidence="4">
    <location>
        <begin position="52"/>
        <end position="79"/>
    </location>
</feature>
<feature type="compositionally biased region" description="Basic and acidic residues" evidence="4">
    <location>
        <begin position="62"/>
        <end position="79"/>
    </location>
</feature>
<evidence type="ECO:0000256" key="4">
    <source>
        <dbReference type="SAM" id="MobiDB-lite"/>
    </source>
</evidence>
<keyword evidence="5" id="KW-1133">Transmembrane helix</keyword>
<evidence type="ECO:0008006" key="8">
    <source>
        <dbReference type="Google" id="ProtNLM"/>
    </source>
</evidence>
<sequence>MEDSADTTAKIEDLSGSTQAVLYVLGVFFVTVVLVLCTSVFRFLARSLFPSRSQPAPAKRPSKQELQRPEPVAEPKQEKVAAGVSLKQLMRDSKSSKAKASSALPAAGTATHHPLYLNTLKGHVDTVNGLAFSPTGTAIATACEDRALRIFKLEDVTSKSIGFRRKNLTRGPVDVGFGASDDELVAVTKGTLDAAALSMYISKANQKSGEGSVLEPVWEVDNVHAGDAALCMHSRNGVILTCSKKTDMRVYSSRGRQLAAMDTAGLQNHMADLSPNGRFAAAATFTSDVKVVEIKHDKEGNFQGCSKVMDLKGHKSQVMCLSFSPDSSRMVTASKDGTWCVWNIAVRYWLQEDPKQLLKRPQEVPANRCYTHIAYGPGGVIAASIDKTLYLLDAKSGSLVDTVEDAHDAEITCMEWSPALYPLGDHSESAVLATGSRDKKCQVGWPGLQVLVVSYQLSLQTS</sequence>
<evidence type="ECO:0000313" key="6">
    <source>
        <dbReference type="EMBL" id="KAK9819711.1"/>
    </source>
</evidence>
<comment type="caution">
    <text evidence="6">The sequence shown here is derived from an EMBL/GenBank/DDBJ whole genome shotgun (WGS) entry which is preliminary data.</text>
</comment>
<evidence type="ECO:0000313" key="7">
    <source>
        <dbReference type="Proteomes" id="UP001489004"/>
    </source>
</evidence>
<proteinExistence type="predicted"/>
<dbReference type="PROSITE" id="PS00678">
    <property type="entry name" value="WD_REPEATS_1"/>
    <property type="match status" value="1"/>
</dbReference>
<evidence type="ECO:0000256" key="5">
    <source>
        <dbReference type="SAM" id="Phobius"/>
    </source>
</evidence>
<dbReference type="PANTHER" id="PTHR45282">
    <property type="entry name" value="OS03G0858400 PROTEIN"/>
    <property type="match status" value="1"/>
</dbReference>
<feature type="repeat" description="WD" evidence="3">
    <location>
        <begin position="311"/>
        <end position="344"/>
    </location>
</feature>
<dbReference type="SUPFAM" id="SSF50978">
    <property type="entry name" value="WD40 repeat-like"/>
    <property type="match status" value="1"/>
</dbReference>
<keyword evidence="5" id="KW-0812">Transmembrane</keyword>
<feature type="transmembrane region" description="Helical" evidence="5">
    <location>
        <begin position="20"/>
        <end position="44"/>
    </location>
</feature>
<dbReference type="EMBL" id="JALJOR010000003">
    <property type="protein sequence ID" value="KAK9819711.1"/>
    <property type="molecule type" value="Genomic_DNA"/>
</dbReference>
<dbReference type="InterPro" id="IPR019775">
    <property type="entry name" value="WD40_repeat_CS"/>
</dbReference>
<reference evidence="6 7" key="1">
    <citation type="journal article" date="2024" name="Nat. Commun.">
        <title>Phylogenomics reveals the evolutionary origins of lichenization in chlorophyte algae.</title>
        <authorList>
            <person name="Puginier C."/>
            <person name="Libourel C."/>
            <person name="Otte J."/>
            <person name="Skaloud P."/>
            <person name="Haon M."/>
            <person name="Grisel S."/>
            <person name="Petersen M."/>
            <person name="Berrin J.G."/>
            <person name="Delaux P.M."/>
            <person name="Dal Grande F."/>
            <person name="Keller J."/>
        </authorList>
    </citation>
    <scope>NUCLEOTIDE SEQUENCE [LARGE SCALE GENOMIC DNA]</scope>
    <source>
        <strain evidence="6 7">SAG 2043</strain>
    </source>
</reference>
<feature type="repeat" description="WD" evidence="3">
    <location>
        <begin position="120"/>
        <end position="154"/>
    </location>
</feature>
<evidence type="ECO:0000256" key="3">
    <source>
        <dbReference type="PROSITE-ProRule" id="PRU00221"/>
    </source>
</evidence>
<dbReference type="InterPro" id="IPR001680">
    <property type="entry name" value="WD40_rpt"/>
</dbReference>
<dbReference type="AlphaFoldDB" id="A0AAW1QER9"/>
<keyword evidence="1 3" id="KW-0853">WD repeat</keyword>
<dbReference type="PANTHER" id="PTHR45282:SF2">
    <property type="entry name" value="OS03G0858400 PROTEIN"/>
    <property type="match status" value="1"/>
</dbReference>
<evidence type="ECO:0000256" key="1">
    <source>
        <dbReference type="ARBA" id="ARBA00022574"/>
    </source>
</evidence>
<organism evidence="6 7">
    <name type="scientific">[Myrmecia] bisecta</name>
    <dbReference type="NCBI Taxonomy" id="41462"/>
    <lineage>
        <taxon>Eukaryota</taxon>
        <taxon>Viridiplantae</taxon>
        <taxon>Chlorophyta</taxon>
        <taxon>core chlorophytes</taxon>
        <taxon>Trebouxiophyceae</taxon>
        <taxon>Trebouxiales</taxon>
        <taxon>Trebouxiaceae</taxon>
        <taxon>Myrmecia</taxon>
    </lineage>
</organism>
<gene>
    <name evidence="6" type="ORF">WJX72_001552</name>
</gene>
<evidence type="ECO:0000256" key="2">
    <source>
        <dbReference type="ARBA" id="ARBA00022737"/>
    </source>
</evidence>
<dbReference type="Pfam" id="PF00400">
    <property type="entry name" value="WD40"/>
    <property type="match status" value="2"/>
</dbReference>